<dbReference type="STRING" id="582675.SAMN05192565_10444"/>
<reference evidence="3" key="1">
    <citation type="submission" date="2016-10" db="EMBL/GenBank/DDBJ databases">
        <authorList>
            <person name="Varghese N."/>
            <person name="Submissions S."/>
        </authorList>
    </citation>
    <scope>NUCLEOTIDE SEQUENCE [LARGE SCALE GENOMIC DNA]</scope>
    <source>
        <strain evidence="3">Gh-105</strain>
    </source>
</reference>
<protein>
    <recommendedName>
        <fullName evidence="4">Secreted protein</fullName>
    </recommendedName>
</protein>
<dbReference type="Proteomes" id="UP000199229">
    <property type="component" value="Unassembled WGS sequence"/>
</dbReference>
<accession>A0A1I2S5R8</accession>
<evidence type="ECO:0000313" key="3">
    <source>
        <dbReference type="Proteomes" id="UP000199229"/>
    </source>
</evidence>
<feature type="signal peptide" evidence="1">
    <location>
        <begin position="1"/>
        <end position="23"/>
    </location>
</feature>
<gene>
    <name evidence="2" type="ORF">SAMN05192565_10444</name>
</gene>
<name>A0A1I2S5R8_9HYPH</name>
<evidence type="ECO:0000256" key="1">
    <source>
        <dbReference type="SAM" id="SignalP"/>
    </source>
</evidence>
<keyword evidence="3" id="KW-1185">Reference proteome</keyword>
<feature type="chain" id="PRO_5011487136" description="Secreted protein" evidence="1">
    <location>
        <begin position="24"/>
        <end position="101"/>
    </location>
</feature>
<dbReference type="AlphaFoldDB" id="A0A1I2S5R8"/>
<dbReference type="EMBL" id="FOPM01000004">
    <property type="protein sequence ID" value="SFG48100.1"/>
    <property type="molecule type" value="Genomic_DNA"/>
</dbReference>
<proteinExistence type="predicted"/>
<evidence type="ECO:0000313" key="2">
    <source>
        <dbReference type="EMBL" id="SFG48100.1"/>
    </source>
</evidence>
<dbReference type="OrthoDB" id="7998634at2"/>
<organism evidence="2 3">
    <name type="scientific">Methylobacterium gossipiicola</name>
    <dbReference type="NCBI Taxonomy" id="582675"/>
    <lineage>
        <taxon>Bacteria</taxon>
        <taxon>Pseudomonadati</taxon>
        <taxon>Pseudomonadota</taxon>
        <taxon>Alphaproteobacteria</taxon>
        <taxon>Hyphomicrobiales</taxon>
        <taxon>Methylobacteriaceae</taxon>
        <taxon>Methylobacterium</taxon>
    </lineage>
</organism>
<dbReference type="RefSeq" id="WP_091969448.1">
    <property type="nucleotide sequence ID" value="NZ_FOPM01000004.1"/>
</dbReference>
<keyword evidence="1" id="KW-0732">Signal</keyword>
<sequence>MNRTARLVASVGLLLGGGGTAVAEPGGQAVVVCETLVGLRLLMGDGASDYASAAARLPRHPACRLVPRDRVGLAEHRAMVGGAPFECLTIRDEGHCAWVLP</sequence>
<evidence type="ECO:0008006" key="4">
    <source>
        <dbReference type="Google" id="ProtNLM"/>
    </source>
</evidence>